<keyword evidence="13" id="KW-1185">Reference proteome</keyword>
<evidence type="ECO:0000313" key="12">
    <source>
        <dbReference type="EMBL" id="GAA3233479.1"/>
    </source>
</evidence>
<evidence type="ECO:0000256" key="8">
    <source>
        <dbReference type="ARBA" id="ARBA00022989"/>
    </source>
</evidence>
<feature type="transmembrane region" description="Helical" evidence="10">
    <location>
        <begin position="257"/>
        <end position="274"/>
    </location>
</feature>
<evidence type="ECO:0000259" key="11">
    <source>
        <dbReference type="Pfam" id="PF03600"/>
    </source>
</evidence>
<dbReference type="PANTHER" id="PTHR43302:SF5">
    <property type="entry name" value="TRANSPORTER ARSB-RELATED"/>
    <property type="match status" value="1"/>
</dbReference>
<feature type="transmembrane region" description="Helical" evidence="10">
    <location>
        <begin position="204"/>
        <end position="223"/>
    </location>
</feature>
<organism evidence="12 13">
    <name type="scientific">Actinocorallia longicatena</name>
    <dbReference type="NCBI Taxonomy" id="111803"/>
    <lineage>
        <taxon>Bacteria</taxon>
        <taxon>Bacillati</taxon>
        <taxon>Actinomycetota</taxon>
        <taxon>Actinomycetes</taxon>
        <taxon>Streptosporangiales</taxon>
        <taxon>Thermomonosporaceae</taxon>
        <taxon>Actinocorallia</taxon>
    </lineage>
</organism>
<keyword evidence="7" id="KW-0059">Arsenical resistance</keyword>
<dbReference type="PANTHER" id="PTHR43302">
    <property type="entry name" value="TRANSPORTER ARSB-RELATED"/>
    <property type="match status" value="1"/>
</dbReference>
<name>A0ABP6QIJ3_9ACTN</name>
<feature type="transmembrane region" description="Helical" evidence="10">
    <location>
        <begin position="164"/>
        <end position="183"/>
    </location>
</feature>
<keyword evidence="8 10" id="KW-1133">Transmembrane helix</keyword>
<keyword evidence="6 10" id="KW-0812">Transmembrane</keyword>
<feature type="transmembrane region" description="Helical" evidence="10">
    <location>
        <begin position="12"/>
        <end position="31"/>
    </location>
</feature>
<comment type="similarity">
    <text evidence="3">Belongs to the CitM (TC 2.A.11) transporter family.</text>
</comment>
<gene>
    <name evidence="12" type="ORF">GCM10010468_66040</name>
</gene>
<feature type="transmembrane region" description="Helical" evidence="10">
    <location>
        <begin position="40"/>
        <end position="57"/>
    </location>
</feature>
<evidence type="ECO:0000313" key="13">
    <source>
        <dbReference type="Proteomes" id="UP001501237"/>
    </source>
</evidence>
<feature type="transmembrane region" description="Helical" evidence="10">
    <location>
        <begin position="108"/>
        <end position="131"/>
    </location>
</feature>
<feature type="transmembrane region" description="Helical" evidence="10">
    <location>
        <begin position="77"/>
        <end position="96"/>
    </location>
</feature>
<proteinExistence type="inferred from homology"/>
<comment type="similarity">
    <text evidence="2">Belongs to the ArsB family.</text>
</comment>
<feature type="transmembrane region" description="Helical" evidence="10">
    <location>
        <begin position="370"/>
        <end position="391"/>
    </location>
</feature>
<keyword evidence="9 10" id="KW-0472">Membrane</keyword>
<comment type="caution">
    <text evidence="12">The sequence shown here is derived from an EMBL/GenBank/DDBJ whole genome shotgun (WGS) entry which is preliminary data.</text>
</comment>
<protein>
    <submittedName>
        <fullName evidence="12">ArsB/NhaD family transporter</fullName>
    </submittedName>
</protein>
<dbReference type="InterPro" id="IPR004680">
    <property type="entry name" value="Cit_transptr-like_dom"/>
</dbReference>
<reference evidence="13" key="1">
    <citation type="journal article" date="2019" name="Int. J. Syst. Evol. Microbiol.">
        <title>The Global Catalogue of Microorganisms (GCM) 10K type strain sequencing project: providing services to taxonomists for standard genome sequencing and annotation.</title>
        <authorList>
            <consortium name="The Broad Institute Genomics Platform"/>
            <consortium name="The Broad Institute Genome Sequencing Center for Infectious Disease"/>
            <person name="Wu L."/>
            <person name="Ma J."/>
        </authorList>
    </citation>
    <scope>NUCLEOTIDE SEQUENCE [LARGE SCALE GENOMIC DNA]</scope>
    <source>
        <strain evidence="13">JCM 9377</strain>
    </source>
</reference>
<dbReference type="Proteomes" id="UP001501237">
    <property type="component" value="Unassembled WGS sequence"/>
</dbReference>
<feature type="domain" description="Citrate transporter-like" evidence="11">
    <location>
        <begin position="16"/>
        <end position="334"/>
    </location>
</feature>
<evidence type="ECO:0000256" key="7">
    <source>
        <dbReference type="ARBA" id="ARBA00022849"/>
    </source>
</evidence>
<dbReference type="InterPro" id="IPR000802">
    <property type="entry name" value="Arsenical_pump_ArsB"/>
</dbReference>
<evidence type="ECO:0000256" key="4">
    <source>
        <dbReference type="ARBA" id="ARBA00022448"/>
    </source>
</evidence>
<evidence type="ECO:0000256" key="1">
    <source>
        <dbReference type="ARBA" id="ARBA00004651"/>
    </source>
</evidence>
<evidence type="ECO:0000256" key="9">
    <source>
        <dbReference type="ARBA" id="ARBA00023136"/>
    </source>
</evidence>
<dbReference type="RefSeq" id="WP_344836171.1">
    <property type="nucleotide sequence ID" value="NZ_BAAAUV010000025.1"/>
</dbReference>
<evidence type="ECO:0000256" key="3">
    <source>
        <dbReference type="ARBA" id="ARBA00009843"/>
    </source>
</evidence>
<dbReference type="Pfam" id="PF03600">
    <property type="entry name" value="CitMHS"/>
    <property type="match status" value="1"/>
</dbReference>
<evidence type="ECO:0000256" key="6">
    <source>
        <dbReference type="ARBA" id="ARBA00022692"/>
    </source>
</evidence>
<comment type="subcellular location">
    <subcellularLocation>
        <location evidence="1">Cell membrane</location>
        <topology evidence="1">Multi-pass membrane protein</topology>
    </subcellularLocation>
</comment>
<dbReference type="PRINTS" id="PR00758">
    <property type="entry name" value="ARSENICPUMP"/>
</dbReference>
<evidence type="ECO:0000256" key="2">
    <source>
        <dbReference type="ARBA" id="ARBA00006433"/>
    </source>
</evidence>
<evidence type="ECO:0000256" key="5">
    <source>
        <dbReference type="ARBA" id="ARBA00022475"/>
    </source>
</evidence>
<dbReference type="EMBL" id="BAAAUV010000025">
    <property type="protein sequence ID" value="GAA3233479.1"/>
    <property type="molecule type" value="Genomic_DNA"/>
</dbReference>
<evidence type="ECO:0000256" key="10">
    <source>
        <dbReference type="SAM" id="Phobius"/>
    </source>
</evidence>
<sequence length="393" mass="41652">MLKKVGVLDWIRFGLLAAGILAVVTGILPAADAEESLRRIAPLLLFLVSVIVLVELTKEAEVFDVIATRLAAFGRGSYAALFLLCVVFASLTTMFLNLDTTAVLLTPVMLALAARSGIAALPLAMTTVWLANTASMLLPVSNLTNLLAADRVALEPREFAARMWLPQLAAIAATMVLLWAFYWRRGARGADRYTPPHAIKTRDRVLFAVSAAACALFIVSVLSGIPVEFSAAAAALVTLAAFTVRDRSALTPALFPWRLLVFVAGLFLVVPALTRHGLGSLMTSLIGTDPGAAGSLRAAASGAGLSNLINNLPAYAAGETAVPEANHTQLLALLAGTNVGPLVTPWASLATLLWFEWCRRHDLAISMRRFMLHGAVLALTALPLTVGALLLTR</sequence>
<keyword evidence="5" id="KW-1003">Cell membrane</keyword>
<accession>A0ABP6QIJ3</accession>
<keyword evidence="4" id="KW-0813">Transport</keyword>